<accession>A0A1G1XYZ4</accession>
<dbReference type="STRING" id="1797532.A2729_00555"/>
<evidence type="ECO:0000313" key="1">
    <source>
        <dbReference type="EMBL" id="OGY45313.1"/>
    </source>
</evidence>
<comment type="caution">
    <text evidence="1">The sequence shown here is derived from an EMBL/GenBank/DDBJ whole genome shotgun (WGS) entry which is preliminary data.</text>
</comment>
<dbReference type="Proteomes" id="UP000178930">
    <property type="component" value="Unassembled WGS sequence"/>
</dbReference>
<reference evidence="1 2" key="1">
    <citation type="journal article" date="2016" name="Nat. Commun.">
        <title>Thousands of microbial genomes shed light on interconnected biogeochemical processes in an aquifer system.</title>
        <authorList>
            <person name="Anantharaman K."/>
            <person name="Brown C.T."/>
            <person name="Hug L.A."/>
            <person name="Sharon I."/>
            <person name="Castelle C.J."/>
            <person name="Probst A.J."/>
            <person name="Thomas B.C."/>
            <person name="Singh A."/>
            <person name="Wilkins M.J."/>
            <person name="Karaoz U."/>
            <person name="Brodie E.L."/>
            <person name="Williams K.H."/>
            <person name="Hubbard S.S."/>
            <person name="Banfield J.F."/>
        </authorList>
    </citation>
    <scope>NUCLEOTIDE SEQUENCE [LARGE SCALE GENOMIC DNA]</scope>
</reference>
<proteinExistence type="predicted"/>
<protein>
    <submittedName>
        <fullName evidence="1">Uncharacterized protein</fullName>
    </submittedName>
</protein>
<dbReference type="EMBL" id="MHIB01000003">
    <property type="protein sequence ID" value="OGY45313.1"/>
    <property type="molecule type" value="Genomic_DNA"/>
</dbReference>
<sequence length="170" mass="19514">MSKNQNDPIKKLKAQLWNLLSGQGNQKKVKEIERIVNIPDDKFTGLISPTQAINEDIPEIDEQGKRKIVVVFKNYNQAECELYKLDATLARSLTSKLKHLTSITIKELPSSGLIRDDVDESGDYQALYNNLGRDVTLKEVKFADESRFFGFFINEYFSLITVWVKHPNLH</sequence>
<gene>
    <name evidence="1" type="ORF">A2729_00555</name>
</gene>
<evidence type="ECO:0000313" key="2">
    <source>
        <dbReference type="Proteomes" id="UP000178930"/>
    </source>
</evidence>
<dbReference type="AlphaFoldDB" id="A0A1G1XYZ4"/>
<name>A0A1G1XYZ4_9BACT</name>
<organism evidence="1 2">
    <name type="scientific">Candidatus Buchananbacteria bacterium RIFCSPHIGHO2_01_FULL_39_14</name>
    <dbReference type="NCBI Taxonomy" id="1797532"/>
    <lineage>
        <taxon>Bacteria</taxon>
        <taxon>Candidatus Buchananiibacteriota</taxon>
    </lineage>
</organism>